<evidence type="ECO:0000259" key="2">
    <source>
        <dbReference type="PROSITE" id="PS50158"/>
    </source>
</evidence>
<proteinExistence type="predicted"/>
<dbReference type="InterPro" id="IPR025836">
    <property type="entry name" value="Zn_knuckle_CX2CX4HX4C"/>
</dbReference>
<dbReference type="GO" id="GO:0008270">
    <property type="term" value="F:zinc ion binding"/>
    <property type="evidence" value="ECO:0007669"/>
    <property type="project" value="UniProtKB-KW"/>
</dbReference>
<protein>
    <recommendedName>
        <fullName evidence="2">CCHC-type domain-containing protein</fullName>
    </recommendedName>
</protein>
<name>A0A9D3UWH2_9ROSI</name>
<keyword evidence="4" id="KW-1185">Reference proteome</keyword>
<accession>A0A9D3UWH2</accession>
<dbReference type="EMBL" id="JAIQCV010000009">
    <property type="protein sequence ID" value="KAH1063344.1"/>
    <property type="molecule type" value="Genomic_DNA"/>
</dbReference>
<dbReference type="Proteomes" id="UP000828251">
    <property type="component" value="Unassembled WGS sequence"/>
</dbReference>
<evidence type="ECO:0000313" key="3">
    <source>
        <dbReference type="EMBL" id="KAH1063344.1"/>
    </source>
</evidence>
<keyword evidence="1" id="KW-0863">Zinc-finger</keyword>
<sequence>MEESGGNEGFQGDEISLLAEELIQQLQSVDESIWKTRRKFEIQATGLNLFLIVFTSDEDLDTVLEETSSEGIFVSIDDQKRYWVSFKYEKLPVFCFGCGRIGHGIPDCSVLTPLDKEKIRDNPPFSLALKAELNLLGKESL</sequence>
<dbReference type="OrthoDB" id="966987at2759"/>
<keyword evidence="1" id="KW-0479">Metal-binding</keyword>
<dbReference type="GO" id="GO:0003676">
    <property type="term" value="F:nucleic acid binding"/>
    <property type="evidence" value="ECO:0007669"/>
    <property type="project" value="InterPro"/>
</dbReference>
<reference evidence="3 4" key="1">
    <citation type="journal article" date="2021" name="Plant Biotechnol. J.">
        <title>Multi-omics assisted identification of the key and species-specific regulatory components of drought-tolerant mechanisms in Gossypium stocksii.</title>
        <authorList>
            <person name="Yu D."/>
            <person name="Ke L."/>
            <person name="Zhang D."/>
            <person name="Wu Y."/>
            <person name="Sun Y."/>
            <person name="Mei J."/>
            <person name="Sun J."/>
            <person name="Sun Y."/>
        </authorList>
    </citation>
    <scope>NUCLEOTIDE SEQUENCE [LARGE SCALE GENOMIC DNA]</scope>
    <source>
        <strain evidence="4">cv. E1</strain>
        <tissue evidence="3">Leaf</tissue>
    </source>
</reference>
<dbReference type="InterPro" id="IPR001878">
    <property type="entry name" value="Znf_CCHC"/>
</dbReference>
<dbReference type="Pfam" id="PF14392">
    <property type="entry name" value="zf-CCHC_4"/>
    <property type="match status" value="1"/>
</dbReference>
<keyword evidence="1" id="KW-0862">Zinc</keyword>
<comment type="caution">
    <text evidence="3">The sequence shown here is derived from an EMBL/GenBank/DDBJ whole genome shotgun (WGS) entry which is preliminary data.</text>
</comment>
<organism evidence="3 4">
    <name type="scientific">Gossypium stocksii</name>
    <dbReference type="NCBI Taxonomy" id="47602"/>
    <lineage>
        <taxon>Eukaryota</taxon>
        <taxon>Viridiplantae</taxon>
        <taxon>Streptophyta</taxon>
        <taxon>Embryophyta</taxon>
        <taxon>Tracheophyta</taxon>
        <taxon>Spermatophyta</taxon>
        <taxon>Magnoliopsida</taxon>
        <taxon>eudicotyledons</taxon>
        <taxon>Gunneridae</taxon>
        <taxon>Pentapetalae</taxon>
        <taxon>rosids</taxon>
        <taxon>malvids</taxon>
        <taxon>Malvales</taxon>
        <taxon>Malvaceae</taxon>
        <taxon>Malvoideae</taxon>
        <taxon>Gossypium</taxon>
    </lineage>
</organism>
<dbReference type="PROSITE" id="PS50158">
    <property type="entry name" value="ZF_CCHC"/>
    <property type="match status" value="1"/>
</dbReference>
<evidence type="ECO:0000256" key="1">
    <source>
        <dbReference type="PROSITE-ProRule" id="PRU00047"/>
    </source>
</evidence>
<gene>
    <name evidence="3" type="ORF">J1N35_028331</name>
</gene>
<feature type="domain" description="CCHC-type" evidence="2">
    <location>
        <begin position="95"/>
        <end position="108"/>
    </location>
</feature>
<evidence type="ECO:0000313" key="4">
    <source>
        <dbReference type="Proteomes" id="UP000828251"/>
    </source>
</evidence>
<dbReference type="AlphaFoldDB" id="A0A9D3UWH2"/>